<evidence type="ECO:0000256" key="6">
    <source>
        <dbReference type="ARBA" id="ARBA00022777"/>
    </source>
</evidence>
<evidence type="ECO:0000256" key="7">
    <source>
        <dbReference type="ARBA" id="ARBA00022840"/>
    </source>
</evidence>
<evidence type="ECO:0000256" key="9">
    <source>
        <dbReference type="SAM" id="MobiDB-lite"/>
    </source>
</evidence>
<evidence type="ECO:0000256" key="1">
    <source>
        <dbReference type="ARBA" id="ARBA00000085"/>
    </source>
</evidence>
<keyword evidence="10" id="KW-0472">Membrane</keyword>
<feature type="transmembrane region" description="Helical" evidence="10">
    <location>
        <begin position="154"/>
        <end position="177"/>
    </location>
</feature>
<feature type="transmembrane region" description="Helical" evidence="10">
    <location>
        <begin position="102"/>
        <end position="119"/>
    </location>
</feature>
<feature type="compositionally biased region" description="Pro residues" evidence="9">
    <location>
        <begin position="73"/>
        <end position="87"/>
    </location>
</feature>
<feature type="transmembrane region" description="Helical" evidence="10">
    <location>
        <begin position="125"/>
        <end position="145"/>
    </location>
</feature>
<dbReference type="PANTHER" id="PTHR24421:SF10">
    <property type="entry name" value="NITRATE_NITRITE SENSOR PROTEIN NARQ"/>
    <property type="match status" value="1"/>
</dbReference>
<evidence type="ECO:0000256" key="5">
    <source>
        <dbReference type="ARBA" id="ARBA00022741"/>
    </source>
</evidence>
<evidence type="ECO:0000256" key="4">
    <source>
        <dbReference type="ARBA" id="ARBA00022679"/>
    </source>
</evidence>
<evidence type="ECO:0000256" key="10">
    <source>
        <dbReference type="SAM" id="Phobius"/>
    </source>
</evidence>
<keyword evidence="5" id="KW-0547">Nucleotide-binding</keyword>
<dbReference type="Gene3D" id="3.30.565.10">
    <property type="entry name" value="Histidine kinase-like ATPase, C-terminal domain"/>
    <property type="match status" value="1"/>
</dbReference>
<dbReference type="RefSeq" id="WP_229881593.1">
    <property type="nucleotide sequence ID" value="NZ_BMWA01000032.1"/>
</dbReference>
<dbReference type="EC" id="2.7.13.3" evidence="2"/>
<dbReference type="InterPro" id="IPR011712">
    <property type="entry name" value="Sig_transdc_His_kin_sub3_dim/P"/>
</dbReference>
<dbReference type="Gene3D" id="1.20.5.1930">
    <property type="match status" value="1"/>
</dbReference>
<keyword evidence="4" id="KW-0808">Transferase</keyword>
<dbReference type="InterPro" id="IPR036890">
    <property type="entry name" value="HATPase_C_sf"/>
</dbReference>
<dbReference type="SMART" id="SM00387">
    <property type="entry name" value="HATPase_c"/>
    <property type="match status" value="1"/>
</dbReference>
<evidence type="ECO:0000256" key="3">
    <source>
        <dbReference type="ARBA" id="ARBA00022553"/>
    </source>
</evidence>
<feature type="transmembrane region" description="Helical" evidence="10">
    <location>
        <begin position="197"/>
        <end position="219"/>
    </location>
</feature>
<feature type="domain" description="Histidine kinase/HSP90-like ATPase" evidence="11">
    <location>
        <begin position="390"/>
        <end position="489"/>
    </location>
</feature>
<protein>
    <recommendedName>
        <fullName evidence="2">histidine kinase</fullName>
        <ecNumber evidence="2">2.7.13.3</ecNumber>
    </recommendedName>
</protein>
<evidence type="ECO:0000259" key="11">
    <source>
        <dbReference type="SMART" id="SM00387"/>
    </source>
</evidence>
<keyword evidence="8" id="KW-0902">Two-component regulatory system</keyword>
<evidence type="ECO:0000256" key="2">
    <source>
        <dbReference type="ARBA" id="ARBA00012438"/>
    </source>
</evidence>
<dbReference type="GO" id="GO:0016301">
    <property type="term" value="F:kinase activity"/>
    <property type="evidence" value="ECO:0007669"/>
    <property type="project" value="UniProtKB-KW"/>
</dbReference>
<dbReference type="SUPFAM" id="SSF55874">
    <property type="entry name" value="ATPase domain of HSP90 chaperone/DNA topoisomerase II/histidine kinase"/>
    <property type="match status" value="1"/>
</dbReference>
<feature type="transmembrane region" description="Helical" evidence="10">
    <location>
        <begin position="231"/>
        <end position="251"/>
    </location>
</feature>
<dbReference type="Pfam" id="PF07730">
    <property type="entry name" value="HisKA_3"/>
    <property type="match status" value="1"/>
</dbReference>
<dbReference type="Pfam" id="PF02518">
    <property type="entry name" value="HATPase_c"/>
    <property type="match status" value="1"/>
</dbReference>
<dbReference type="InterPro" id="IPR003594">
    <property type="entry name" value="HATPase_dom"/>
</dbReference>
<sequence length="494" mass="51921">MSITNPRTRDQSDREPLGTPPTRVPRRRAPRTPALPRGWEPAEGAPNGRPAWTVQGHGSVAADGDGPSRHPTAPAPSPGPEPAPAPAIPLQINALQALCRQVFGFRLAMIAVAAPAALLNANPGLGARLVGAAVVVTFMGSYVLFRDWERFGPLLLRHPTLLAVDTLFGSLLLISAGPDTTLAYVSVCTPLLAGLVYGWRGAAVFASLQSLILLLVHATMKDPHPGPAESFLLPGLCVIAGAVGSSLRNLLLRFGAATQALTAVQARLAVTEAVSAERARLARELHDSVAKTLHGVALAADGLAATAGRDRTDPALIRQQADLIARSARRAAAESRELLTDLRREADPSHGTDVTRELAARTHDFTTRTGVPATYHHPTADQAVPAVPPAVARQLLTIASEAMENAHRHAAPTHVHVRAGVHGDLLRISVYDDGGGLPPGTTLEELSRAGHFGLVGMVERAASVGARIRIGRGEHPTGTEVRLDLPLAALPLRT</sequence>
<accession>A0ABW2EHH3</accession>
<comment type="catalytic activity">
    <reaction evidence="1">
        <text>ATP + protein L-histidine = ADP + protein N-phospho-L-histidine.</text>
        <dbReference type="EC" id="2.7.13.3"/>
    </reaction>
</comment>
<proteinExistence type="predicted"/>
<keyword evidence="3" id="KW-0597">Phosphoprotein</keyword>
<feature type="region of interest" description="Disordered" evidence="9">
    <location>
        <begin position="1"/>
        <end position="87"/>
    </location>
</feature>
<evidence type="ECO:0000256" key="8">
    <source>
        <dbReference type="ARBA" id="ARBA00023012"/>
    </source>
</evidence>
<keyword evidence="10" id="KW-1133">Transmembrane helix</keyword>
<evidence type="ECO:0000313" key="13">
    <source>
        <dbReference type="Proteomes" id="UP001596409"/>
    </source>
</evidence>
<evidence type="ECO:0000313" key="12">
    <source>
        <dbReference type="EMBL" id="MFC7017670.1"/>
    </source>
</evidence>
<dbReference type="Proteomes" id="UP001596409">
    <property type="component" value="Unassembled WGS sequence"/>
</dbReference>
<gene>
    <name evidence="12" type="ORF">ACFQMH_39495</name>
</gene>
<organism evidence="12 13">
    <name type="scientific">Streptomyces viridiviolaceus</name>
    <dbReference type="NCBI Taxonomy" id="68282"/>
    <lineage>
        <taxon>Bacteria</taxon>
        <taxon>Bacillati</taxon>
        <taxon>Actinomycetota</taxon>
        <taxon>Actinomycetes</taxon>
        <taxon>Kitasatosporales</taxon>
        <taxon>Streptomycetaceae</taxon>
        <taxon>Streptomyces</taxon>
    </lineage>
</organism>
<comment type="caution">
    <text evidence="12">The sequence shown here is derived from an EMBL/GenBank/DDBJ whole genome shotgun (WGS) entry which is preliminary data.</text>
</comment>
<feature type="compositionally biased region" description="Basic and acidic residues" evidence="9">
    <location>
        <begin position="7"/>
        <end position="16"/>
    </location>
</feature>
<dbReference type="EMBL" id="JBHSYM010000107">
    <property type="protein sequence ID" value="MFC7017670.1"/>
    <property type="molecule type" value="Genomic_DNA"/>
</dbReference>
<keyword evidence="6 12" id="KW-0418">Kinase</keyword>
<dbReference type="InterPro" id="IPR050482">
    <property type="entry name" value="Sensor_HK_TwoCompSys"/>
</dbReference>
<name>A0ABW2EHH3_9ACTN</name>
<keyword evidence="10" id="KW-0812">Transmembrane</keyword>
<dbReference type="CDD" id="cd16917">
    <property type="entry name" value="HATPase_UhpB-NarQ-NarX-like"/>
    <property type="match status" value="1"/>
</dbReference>
<dbReference type="PANTHER" id="PTHR24421">
    <property type="entry name" value="NITRATE/NITRITE SENSOR PROTEIN NARX-RELATED"/>
    <property type="match status" value="1"/>
</dbReference>
<keyword evidence="7" id="KW-0067">ATP-binding</keyword>
<keyword evidence="13" id="KW-1185">Reference proteome</keyword>
<reference evidence="13" key="1">
    <citation type="journal article" date="2019" name="Int. J. Syst. Evol. Microbiol.">
        <title>The Global Catalogue of Microorganisms (GCM) 10K type strain sequencing project: providing services to taxonomists for standard genome sequencing and annotation.</title>
        <authorList>
            <consortium name="The Broad Institute Genomics Platform"/>
            <consortium name="The Broad Institute Genome Sequencing Center for Infectious Disease"/>
            <person name="Wu L."/>
            <person name="Ma J."/>
        </authorList>
    </citation>
    <scope>NUCLEOTIDE SEQUENCE [LARGE SCALE GENOMIC DNA]</scope>
    <source>
        <strain evidence="13">JCM 4855</strain>
    </source>
</reference>